<accession>A0A0L0FK71</accession>
<keyword evidence="7" id="KW-0479">Metal-binding</keyword>
<evidence type="ECO:0000256" key="8">
    <source>
        <dbReference type="SAM" id="Phobius"/>
    </source>
</evidence>
<proteinExistence type="inferred from homology"/>
<protein>
    <submittedName>
        <fullName evidence="9">Uncharacterized protein</fullName>
    </submittedName>
</protein>
<sequence length="135" mass="15630">MTSGALSFGGLVGMALSKYHGYEPRFFQAYVSLFVVGLGSIMFHTTLMYKYQMADELPMSWGSLVWFYTIGNHYDKPGEQQYNWKPILLFGIANSLFFIFVTQEYPAIFQVRAKWTFIESTFDVETYIELRSGSY</sequence>
<evidence type="ECO:0000313" key="10">
    <source>
        <dbReference type="Proteomes" id="UP000054560"/>
    </source>
</evidence>
<evidence type="ECO:0000256" key="5">
    <source>
        <dbReference type="ARBA" id="ARBA00022989"/>
    </source>
</evidence>
<dbReference type="AlphaFoldDB" id="A0A0L0FK71"/>
<evidence type="ECO:0000256" key="2">
    <source>
        <dbReference type="ARBA" id="ARBA00009780"/>
    </source>
</evidence>
<evidence type="ECO:0000256" key="6">
    <source>
        <dbReference type="ARBA" id="ARBA00023136"/>
    </source>
</evidence>
<dbReference type="STRING" id="667725.A0A0L0FK71"/>
<name>A0A0L0FK71_9EUKA</name>
<dbReference type="GO" id="GO:0046872">
    <property type="term" value="F:metal ion binding"/>
    <property type="evidence" value="ECO:0007669"/>
    <property type="project" value="UniProtKB-KW"/>
</dbReference>
<organism evidence="9 10">
    <name type="scientific">Sphaeroforma arctica JP610</name>
    <dbReference type="NCBI Taxonomy" id="667725"/>
    <lineage>
        <taxon>Eukaryota</taxon>
        <taxon>Ichthyosporea</taxon>
        <taxon>Ichthyophonida</taxon>
        <taxon>Sphaeroforma</taxon>
    </lineage>
</organism>
<evidence type="ECO:0000256" key="7">
    <source>
        <dbReference type="PIRSR" id="PIRSR608901-2"/>
    </source>
</evidence>
<dbReference type="Pfam" id="PF05875">
    <property type="entry name" value="Ceramidase"/>
    <property type="match status" value="1"/>
</dbReference>
<dbReference type="InterPro" id="IPR008901">
    <property type="entry name" value="ACER"/>
</dbReference>
<keyword evidence="5 8" id="KW-1133">Transmembrane helix</keyword>
<comment type="similarity">
    <text evidence="2">Belongs to the alkaline ceramidase family.</text>
</comment>
<keyword evidence="3 8" id="KW-0812">Transmembrane</keyword>
<dbReference type="GeneID" id="25910884"/>
<evidence type="ECO:0000256" key="3">
    <source>
        <dbReference type="ARBA" id="ARBA00022692"/>
    </source>
</evidence>
<evidence type="ECO:0000256" key="4">
    <source>
        <dbReference type="ARBA" id="ARBA00022801"/>
    </source>
</evidence>
<dbReference type="OrthoDB" id="187171at2759"/>
<keyword evidence="7" id="KW-0862">Zinc</keyword>
<dbReference type="RefSeq" id="XP_014151052.1">
    <property type="nucleotide sequence ID" value="XM_014295577.1"/>
</dbReference>
<dbReference type="GO" id="GO:0016811">
    <property type="term" value="F:hydrolase activity, acting on carbon-nitrogen (but not peptide) bonds, in linear amides"/>
    <property type="evidence" value="ECO:0007669"/>
    <property type="project" value="InterPro"/>
</dbReference>
<comment type="subcellular location">
    <subcellularLocation>
        <location evidence="1">Membrane</location>
        <topology evidence="1">Multi-pass membrane protein</topology>
    </subcellularLocation>
</comment>
<feature type="transmembrane region" description="Helical" evidence="8">
    <location>
        <begin position="27"/>
        <end position="49"/>
    </location>
</feature>
<reference evidence="9 10" key="1">
    <citation type="submission" date="2011-02" db="EMBL/GenBank/DDBJ databases">
        <title>The Genome Sequence of Sphaeroforma arctica JP610.</title>
        <authorList>
            <consortium name="The Broad Institute Genome Sequencing Platform"/>
            <person name="Russ C."/>
            <person name="Cuomo C."/>
            <person name="Young S.K."/>
            <person name="Zeng Q."/>
            <person name="Gargeya S."/>
            <person name="Alvarado L."/>
            <person name="Berlin A."/>
            <person name="Chapman S.B."/>
            <person name="Chen Z."/>
            <person name="Freedman E."/>
            <person name="Gellesch M."/>
            <person name="Goldberg J."/>
            <person name="Griggs A."/>
            <person name="Gujja S."/>
            <person name="Heilman E."/>
            <person name="Heiman D."/>
            <person name="Howarth C."/>
            <person name="Mehta T."/>
            <person name="Neiman D."/>
            <person name="Pearson M."/>
            <person name="Roberts A."/>
            <person name="Saif S."/>
            <person name="Shea T."/>
            <person name="Shenoy N."/>
            <person name="Sisk P."/>
            <person name="Stolte C."/>
            <person name="Sykes S."/>
            <person name="White J."/>
            <person name="Yandava C."/>
            <person name="Burger G."/>
            <person name="Gray M.W."/>
            <person name="Holland P.W.H."/>
            <person name="King N."/>
            <person name="Lang F.B.F."/>
            <person name="Roger A.J."/>
            <person name="Ruiz-Trillo I."/>
            <person name="Haas B."/>
            <person name="Nusbaum C."/>
            <person name="Birren B."/>
        </authorList>
    </citation>
    <scope>NUCLEOTIDE SEQUENCE [LARGE SCALE GENOMIC DNA]</scope>
    <source>
        <strain evidence="9 10">JP610</strain>
    </source>
</reference>
<gene>
    <name evidence="9" type="ORF">SARC_10380</name>
</gene>
<keyword evidence="6 8" id="KW-0472">Membrane</keyword>
<dbReference type="GO" id="GO:0005789">
    <property type="term" value="C:endoplasmic reticulum membrane"/>
    <property type="evidence" value="ECO:0007669"/>
    <property type="project" value="TreeGrafter"/>
</dbReference>
<dbReference type="GO" id="GO:0006672">
    <property type="term" value="P:ceramide metabolic process"/>
    <property type="evidence" value="ECO:0007669"/>
    <property type="project" value="InterPro"/>
</dbReference>
<evidence type="ECO:0000313" key="9">
    <source>
        <dbReference type="EMBL" id="KNC77150.1"/>
    </source>
</evidence>
<keyword evidence="10" id="KW-1185">Reference proteome</keyword>
<dbReference type="PANTHER" id="PTHR46187">
    <property type="entry name" value="ALKALINE CERAMIDASE 3"/>
    <property type="match status" value="1"/>
</dbReference>
<dbReference type="EMBL" id="KQ242823">
    <property type="protein sequence ID" value="KNC77150.1"/>
    <property type="molecule type" value="Genomic_DNA"/>
</dbReference>
<dbReference type="Proteomes" id="UP000054560">
    <property type="component" value="Unassembled WGS sequence"/>
</dbReference>
<comment type="cofactor">
    <cofactor evidence="7">
        <name>Zn(2+)</name>
        <dbReference type="ChEBI" id="CHEBI:29105"/>
    </cofactor>
</comment>
<evidence type="ECO:0000256" key="1">
    <source>
        <dbReference type="ARBA" id="ARBA00004141"/>
    </source>
</evidence>
<dbReference type="PANTHER" id="PTHR46187:SF3">
    <property type="entry name" value="ALKALINE CERAMIDASE 3"/>
    <property type="match status" value="1"/>
</dbReference>
<feature type="binding site" evidence="7">
    <location>
        <position position="44"/>
    </location>
    <ligand>
        <name>Zn(2+)</name>
        <dbReference type="ChEBI" id="CHEBI:29105"/>
        <note>catalytic</note>
    </ligand>
</feature>
<keyword evidence="4" id="KW-0378">Hydrolase</keyword>